<feature type="region of interest" description="Disordered" evidence="9">
    <location>
        <begin position="1061"/>
        <end position="1082"/>
    </location>
</feature>
<dbReference type="GO" id="GO:0016787">
    <property type="term" value="F:hydrolase activity"/>
    <property type="evidence" value="ECO:0007669"/>
    <property type="project" value="UniProtKB-KW"/>
</dbReference>
<dbReference type="InterPro" id="IPR000330">
    <property type="entry name" value="SNF2_N"/>
</dbReference>
<feature type="domain" description="Helicase C-terminal" evidence="11">
    <location>
        <begin position="839"/>
        <end position="993"/>
    </location>
</feature>
<dbReference type="SMART" id="SM00487">
    <property type="entry name" value="DEXDc"/>
    <property type="match status" value="1"/>
</dbReference>
<comment type="similarity">
    <text evidence="2">Belongs to the SNF2/RAD54 helicase family.</text>
</comment>
<keyword evidence="4" id="KW-0378">Hydrolase</keyword>
<dbReference type="Pfam" id="PF00176">
    <property type="entry name" value="SNF2-rel_dom"/>
    <property type="match status" value="1"/>
</dbReference>
<evidence type="ECO:0000313" key="13">
    <source>
        <dbReference type="Proteomes" id="UP000014071"/>
    </source>
</evidence>
<feature type="region of interest" description="Disordered" evidence="9">
    <location>
        <begin position="1"/>
        <end position="50"/>
    </location>
</feature>
<feature type="compositionally biased region" description="Basic and acidic residues" evidence="9">
    <location>
        <begin position="258"/>
        <end position="274"/>
    </location>
</feature>
<sequence>MPTNFEPQIVCQNRSNTPHPIPQSLRVTRKWAESQKQSSGETRSSAPSLENAHCRCAAVARVSELNQEENENGEKIPTLILVRYPHRIACHKALIMAAKLKQEPNGHSNANGNSHHHDDDDDSHDEELLRAAAQADNQDHEPSSSSSNSKSAAAAATSTPSDSASMGRSTAKSSKAAHDVEPDVHEERFTKLKYLLQRSGVYSRIMGEKMEKERKARAEAAAKQEARREAAAAKADSALSDPQPSAPARKTRSGANPSDDKPSTSTASERESRRRDTRKRKNDDSYNVSSYLDEDDLEQAKQQAEQANKKAKTEASDASETKAHAAAAANESGRRNQPKLVTGAKMREYQLDGLEWLISLYENGLNGILADEMGLGKTLQTISFLAHLREKGVWGPFLVVAPLSTINNWVLEFERFTPDIPAIMYHGDPEVRRELRDRRLRMPRDKERQKDFPIVVTSYELIIRDRKWLANYPWKFIVVDEGHRLKNLNCRLIRELKTYRSANRLILSGTPLHNNLAELWSLLNFILPDIFDDLATFETWFDFSDIHEEQGQSRILSKENSSQVITQLHEILKPFLLRRLKNDVETDLPPKKEYLLYAPLTELQKELYNSVVNGEIRRWLLERKTGLPWPQIQEILDDPDGINSASSSVPTTRVPSADHSRNQSPHPWAVANKRKNVHVNLNVDDQEQDSKPTKRGRGRPRKSEPIKSSRSSSADFHIVEDEETASGASTPRKQNNRRAKRGVNYQVDEMTDNHYFDKLEKELNAGPKQLSAAQAERQGKLFSIREAQKQIKNMHLENIVMQARKICNHPFLFDWPIDMDSGTLVVNKDLINASGKMLMLNRLLDELFHRGHKVLIFSQFTTMLDIIEEWANEFKGLRTCRIDGTTPQDERRAQMKSFNEDKGPDACNLFLLSTRAGGLGINLVAADTVIFYDSDWNPQMDLQAQDRVHRIGQTRPCLIFRLVSASTVEERILKRAGNKRKLEALVIQQGKFRLPAGYQSALGGGKKKKEDELRDIASQLLALESEQVKLVRDENDQIITDHELELLLDRSPAAYERKMGWVSNSHTEDPKKPGRKTANGRSAFEVTETKTDEANEEIAKLLAGN</sequence>
<dbReference type="Pfam" id="PF00271">
    <property type="entry name" value="Helicase_C"/>
    <property type="match status" value="1"/>
</dbReference>
<dbReference type="PANTHER" id="PTHR47161:SF1">
    <property type="entry name" value="LYMPHOID-SPECIFIC HELICASE"/>
    <property type="match status" value="1"/>
</dbReference>
<keyword evidence="8" id="KW-0539">Nucleus</keyword>
<dbReference type="HOGENOM" id="CLU_000315_17_3_1"/>
<dbReference type="PANTHER" id="PTHR47161">
    <property type="entry name" value="LYMPHOID-SPECIFIC HELICASE"/>
    <property type="match status" value="1"/>
</dbReference>
<dbReference type="FunFam" id="3.40.50.10810:FF:000015">
    <property type="entry name" value="lymphoid-specific helicase isoform X1"/>
    <property type="match status" value="1"/>
</dbReference>
<dbReference type="InterPro" id="IPR038718">
    <property type="entry name" value="SNF2-like_sf"/>
</dbReference>
<evidence type="ECO:0000259" key="10">
    <source>
        <dbReference type="PROSITE" id="PS51192"/>
    </source>
</evidence>
<dbReference type="PROSITE" id="PS51192">
    <property type="entry name" value="HELICASE_ATP_BIND_1"/>
    <property type="match status" value="1"/>
</dbReference>
<feature type="region of interest" description="Disordered" evidence="9">
    <location>
        <begin position="103"/>
        <end position="184"/>
    </location>
</feature>
<dbReference type="eggNOG" id="KOG0385">
    <property type="taxonomic scope" value="Eukaryota"/>
</dbReference>
<evidence type="ECO:0000256" key="1">
    <source>
        <dbReference type="ARBA" id="ARBA00004123"/>
    </source>
</evidence>
<evidence type="ECO:0000256" key="4">
    <source>
        <dbReference type="ARBA" id="ARBA00022801"/>
    </source>
</evidence>
<name>R9PA35_PSEHS</name>
<dbReference type="GO" id="GO:0006346">
    <property type="term" value="P:DNA methylation-dependent constitutive heterochromatin formation"/>
    <property type="evidence" value="ECO:0007669"/>
    <property type="project" value="TreeGrafter"/>
</dbReference>
<feature type="region of interest" description="Disordered" evidence="9">
    <location>
        <begin position="638"/>
        <end position="742"/>
    </location>
</feature>
<feature type="compositionally biased region" description="Basic and acidic residues" evidence="9">
    <location>
        <begin position="210"/>
        <end position="231"/>
    </location>
</feature>
<dbReference type="Proteomes" id="UP000014071">
    <property type="component" value="Unassembled WGS sequence"/>
</dbReference>
<gene>
    <name evidence="12" type="ORF">PHSY_005820</name>
</gene>
<evidence type="ECO:0000256" key="8">
    <source>
        <dbReference type="ARBA" id="ARBA00023242"/>
    </source>
</evidence>
<accession>R9PA35</accession>
<feature type="compositionally biased region" description="Basic and acidic residues" evidence="9">
    <location>
        <begin position="307"/>
        <end position="323"/>
    </location>
</feature>
<keyword evidence="13" id="KW-1185">Reference proteome</keyword>
<feature type="compositionally biased region" description="Polar residues" evidence="9">
    <location>
        <begin position="1"/>
        <end position="18"/>
    </location>
</feature>
<dbReference type="FunFam" id="3.40.50.300:FF:001315">
    <property type="entry name" value="SNF2 family helicase/ATPase PasG"/>
    <property type="match status" value="1"/>
</dbReference>
<dbReference type="EMBL" id="DF238816">
    <property type="protein sequence ID" value="GAC98231.1"/>
    <property type="molecule type" value="Genomic_DNA"/>
</dbReference>
<dbReference type="SUPFAM" id="SSF52540">
    <property type="entry name" value="P-loop containing nucleoside triphosphate hydrolases"/>
    <property type="match status" value="2"/>
</dbReference>
<dbReference type="InterPro" id="IPR014001">
    <property type="entry name" value="Helicase_ATP-bd"/>
</dbReference>
<dbReference type="PROSITE" id="PS51194">
    <property type="entry name" value="HELICASE_CTER"/>
    <property type="match status" value="1"/>
</dbReference>
<dbReference type="AlphaFoldDB" id="R9PA35"/>
<dbReference type="CDD" id="cd18793">
    <property type="entry name" value="SF2_C_SNF"/>
    <property type="match status" value="1"/>
</dbReference>
<organism evidence="12 13">
    <name type="scientific">Pseudozyma hubeiensis (strain SY62)</name>
    <name type="common">Yeast</name>
    <dbReference type="NCBI Taxonomy" id="1305764"/>
    <lineage>
        <taxon>Eukaryota</taxon>
        <taxon>Fungi</taxon>
        <taxon>Dikarya</taxon>
        <taxon>Basidiomycota</taxon>
        <taxon>Ustilaginomycotina</taxon>
        <taxon>Ustilaginomycetes</taxon>
        <taxon>Ustilaginales</taxon>
        <taxon>Ustilaginaceae</taxon>
        <taxon>Pseudozyma</taxon>
    </lineage>
</organism>
<feature type="compositionally biased region" description="Polar residues" evidence="9">
    <location>
        <begin position="34"/>
        <end position="48"/>
    </location>
</feature>
<feature type="compositionally biased region" description="Low complexity" evidence="9">
    <location>
        <begin position="143"/>
        <end position="165"/>
    </location>
</feature>
<dbReference type="InterPro" id="IPR001650">
    <property type="entry name" value="Helicase_C-like"/>
</dbReference>
<dbReference type="RefSeq" id="XP_012191818.1">
    <property type="nucleotide sequence ID" value="XM_012336428.1"/>
</dbReference>
<dbReference type="Gene3D" id="3.40.50.300">
    <property type="entry name" value="P-loop containing nucleotide triphosphate hydrolases"/>
    <property type="match status" value="1"/>
</dbReference>
<dbReference type="GO" id="GO:0005524">
    <property type="term" value="F:ATP binding"/>
    <property type="evidence" value="ECO:0007669"/>
    <property type="project" value="UniProtKB-KW"/>
</dbReference>
<evidence type="ECO:0000256" key="6">
    <source>
        <dbReference type="ARBA" id="ARBA00022840"/>
    </source>
</evidence>
<dbReference type="GO" id="GO:0044027">
    <property type="term" value="P:negative regulation of gene expression via chromosomal CpG island methylation"/>
    <property type="evidence" value="ECO:0007669"/>
    <property type="project" value="TreeGrafter"/>
</dbReference>
<evidence type="ECO:0000256" key="9">
    <source>
        <dbReference type="SAM" id="MobiDB-lite"/>
    </source>
</evidence>
<dbReference type="InterPro" id="IPR049730">
    <property type="entry name" value="SNF2/RAD54-like_C"/>
</dbReference>
<comment type="subcellular location">
    <subcellularLocation>
        <location evidence="1">Nucleus</location>
    </subcellularLocation>
</comment>
<feature type="compositionally biased region" description="Polar residues" evidence="9">
    <location>
        <begin position="643"/>
        <end position="654"/>
    </location>
</feature>
<dbReference type="Gene3D" id="3.40.50.10810">
    <property type="entry name" value="Tandem AAA-ATPase domain"/>
    <property type="match status" value="1"/>
</dbReference>
<dbReference type="GO" id="GO:0005721">
    <property type="term" value="C:pericentric heterochromatin"/>
    <property type="evidence" value="ECO:0007669"/>
    <property type="project" value="TreeGrafter"/>
</dbReference>
<dbReference type="STRING" id="1305764.R9PA35"/>
<dbReference type="OrthoDB" id="5857104at2759"/>
<dbReference type="SMART" id="SM00490">
    <property type="entry name" value="HELICc"/>
    <property type="match status" value="1"/>
</dbReference>
<proteinExistence type="inferred from homology"/>
<keyword evidence="7" id="KW-0175">Coiled coil</keyword>
<dbReference type="GeneID" id="24111097"/>
<feature type="domain" description="Helicase ATP-binding" evidence="10">
    <location>
        <begin position="358"/>
        <end position="529"/>
    </location>
</feature>
<evidence type="ECO:0000256" key="5">
    <source>
        <dbReference type="ARBA" id="ARBA00022806"/>
    </source>
</evidence>
<dbReference type="InterPro" id="IPR027417">
    <property type="entry name" value="P-loop_NTPase"/>
</dbReference>
<reference evidence="13" key="1">
    <citation type="journal article" date="2013" name="Genome Announc.">
        <title>Draft genome sequence of the basidiomycetous yeast-like fungus Pseudozyma hubeiensis SY62, which produces an abundant amount of the biosurfactant mannosylerythritol lipids.</title>
        <authorList>
            <person name="Konishi M."/>
            <person name="Hatada Y."/>
            <person name="Horiuchi J."/>
        </authorList>
    </citation>
    <scope>NUCLEOTIDE SEQUENCE [LARGE SCALE GENOMIC DNA]</scope>
    <source>
        <strain evidence="13">SY62</strain>
    </source>
</reference>
<dbReference type="GO" id="GO:0004386">
    <property type="term" value="F:helicase activity"/>
    <property type="evidence" value="ECO:0007669"/>
    <property type="project" value="UniProtKB-KW"/>
</dbReference>
<evidence type="ECO:0000259" key="11">
    <source>
        <dbReference type="PROSITE" id="PS51194"/>
    </source>
</evidence>
<keyword evidence="6" id="KW-0067">ATP-binding</keyword>
<dbReference type="GO" id="GO:0005634">
    <property type="term" value="C:nucleus"/>
    <property type="evidence" value="ECO:0007669"/>
    <property type="project" value="UniProtKB-SubCell"/>
</dbReference>
<evidence type="ECO:0000256" key="7">
    <source>
        <dbReference type="ARBA" id="ARBA00023054"/>
    </source>
</evidence>
<keyword evidence="5" id="KW-0347">Helicase</keyword>
<evidence type="ECO:0000256" key="2">
    <source>
        <dbReference type="ARBA" id="ARBA00007025"/>
    </source>
</evidence>
<dbReference type="GO" id="GO:0003682">
    <property type="term" value="F:chromatin binding"/>
    <property type="evidence" value="ECO:0007669"/>
    <property type="project" value="TreeGrafter"/>
</dbReference>
<feature type="region of interest" description="Disordered" evidence="9">
    <location>
        <begin position="210"/>
        <end position="341"/>
    </location>
</feature>
<evidence type="ECO:0000313" key="12">
    <source>
        <dbReference type="EMBL" id="GAC98231.1"/>
    </source>
</evidence>
<keyword evidence="3" id="KW-0547">Nucleotide-binding</keyword>
<evidence type="ECO:0000256" key="3">
    <source>
        <dbReference type="ARBA" id="ARBA00022741"/>
    </source>
</evidence>
<protein>
    <submittedName>
        <fullName evidence="12">ATP dependent chromatin remodeling factor</fullName>
    </submittedName>
</protein>
<dbReference type="GO" id="GO:0031508">
    <property type="term" value="P:pericentric heterochromatin formation"/>
    <property type="evidence" value="ECO:0007669"/>
    <property type="project" value="TreeGrafter"/>
</dbReference>